<comment type="function">
    <text evidence="6">Acts both as a biotin--[acetyl-CoA-carboxylase] ligase and a biotin-operon repressor. In the presence of ATP, BirA activates biotin to form the BirA-biotinyl-5'-adenylate (BirA-bio-5'-AMP or holoBirA) complex. HoloBirA can either transfer the biotinyl moiety to the biotin carboxyl carrier protein (BCCP) subunit of acetyl-CoA carboxylase, or bind to the biotin operator site and inhibit transcription of the operon.</text>
</comment>
<feature type="binding site" evidence="6">
    <location>
        <begin position="92"/>
        <end position="94"/>
    </location>
    <ligand>
        <name>biotin</name>
        <dbReference type="ChEBI" id="CHEBI:57586"/>
    </ligand>
</feature>
<sequence>MTKIIKQELIHRLADGHFISGQDIADELGVSRAAISKQIKLFADMGLDVFSVKGKGYKLSEPLDLLAKDKILAHFPVKADDIDLEVHSLIDSTNSFLLRKLPNQLSIGHTCVAEYQSAGRGRRGREWVSPFGANIYLSMYWPVEQGMAAAMGLNIVAALAVSDAINQLFGIKVQLKWPNDIYLDGVKLAGILIDLEGQPLETCHSVIGIGLNLNMPANVANKVDQPWTDLQQHVGRPINRNQLVATLIICLYKRLVEHAEHGLTDMVSAWQKQDFFFNKPVNLITGDKTLLGTCKGINSQGALLLESAGELKTIYGGEVSLRAGK</sequence>
<keyword evidence="3 6" id="KW-0067">ATP-binding</keyword>
<keyword evidence="2 6" id="KW-0547">Nucleotide-binding</keyword>
<evidence type="ECO:0000313" key="9">
    <source>
        <dbReference type="Proteomes" id="UP000199308"/>
    </source>
</evidence>
<dbReference type="Gene3D" id="2.30.30.100">
    <property type="match status" value="1"/>
</dbReference>
<dbReference type="Gene3D" id="3.30.930.10">
    <property type="entry name" value="Bira Bifunctional Protein, Domain 2"/>
    <property type="match status" value="1"/>
</dbReference>
<dbReference type="GO" id="GO:0003677">
    <property type="term" value="F:DNA binding"/>
    <property type="evidence" value="ECO:0007669"/>
    <property type="project" value="UniProtKB-UniRule"/>
</dbReference>
<reference evidence="8 9" key="1">
    <citation type="submission" date="2016-10" db="EMBL/GenBank/DDBJ databases">
        <authorList>
            <person name="de Groot N.N."/>
        </authorList>
    </citation>
    <scope>NUCLEOTIDE SEQUENCE [LARGE SCALE GENOMIC DNA]</scope>
    <source>
        <strain evidence="8 9">DSM 19706</strain>
    </source>
</reference>
<dbReference type="InterPro" id="IPR030855">
    <property type="entry name" value="Bifunct_BirA"/>
</dbReference>
<keyword evidence="9" id="KW-1185">Reference proteome</keyword>
<dbReference type="PROSITE" id="PS51733">
    <property type="entry name" value="BPL_LPL_CATALYTIC"/>
    <property type="match status" value="1"/>
</dbReference>
<feature type="binding site" evidence="6">
    <location>
        <position position="187"/>
    </location>
    <ligand>
        <name>biotin</name>
        <dbReference type="ChEBI" id="CHEBI:57586"/>
    </ligand>
</feature>
<dbReference type="EC" id="6.3.4.15" evidence="6"/>
<dbReference type="HAMAP" id="MF_00978">
    <property type="entry name" value="Bifunct_BirA"/>
    <property type="match status" value="1"/>
</dbReference>
<dbReference type="GO" id="GO:0005737">
    <property type="term" value="C:cytoplasm"/>
    <property type="evidence" value="ECO:0007669"/>
    <property type="project" value="TreeGrafter"/>
</dbReference>
<keyword evidence="6" id="KW-0238">DNA-binding</keyword>
<evidence type="ECO:0000256" key="2">
    <source>
        <dbReference type="ARBA" id="ARBA00022741"/>
    </source>
</evidence>
<dbReference type="Gene3D" id="1.10.10.10">
    <property type="entry name" value="Winged helix-like DNA-binding domain superfamily/Winged helix DNA-binding domain"/>
    <property type="match status" value="1"/>
</dbReference>
<feature type="binding site" evidence="6">
    <location>
        <position position="116"/>
    </location>
    <ligand>
        <name>biotin</name>
        <dbReference type="ChEBI" id="CHEBI:57586"/>
    </ligand>
</feature>
<dbReference type="InterPro" id="IPR004408">
    <property type="entry name" value="Biotin_CoA_COase_ligase"/>
</dbReference>
<evidence type="ECO:0000259" key="7">
    <source>
        <dbReference type="PROSITE" id="PS51733"/>
    </source>
</evidence>
<name>A0A1I0I639_THASX</name>
<dbReference type="GO" id="GO:0005524">
    <property type="term" value="F:ATP binding"/>
    <property type="evidence" value="ECO:0007669"/>
    <property type="project" value="UniProtKB-UniRule"/>
</dbReference>
<evidence type="ECO:0000313" key="8">
    <source>
        <dbReference type="EMBL" id="SET92070.1"/>
    </source>
</evidence>
<dbReference type="InterPro" id="IPR008988">
    <property type="entry name" value="Transcriptional_repressor_C"/>
</dbReference>
<dbReference type="InterPro" id="IPR036390">
    <property type="entry name" value="WH_DNA-bd_sf"/>
</dbReference>
<dbReference type="InterPro" id="IPR013196">
    <property type="entry name" value="HTH_11"/>
</dbReference>
<feature type="binding site" evidence="6">
    <location>
        <begin position="120"/>
        <end position="122"/>
    </location>
    <ligand>
        <name>biotin</name>
        <dbReference type="ChEBI" id="CHEBI:57586"/>
    </ligand>
</feature>
<dbReference type="GO" id="GO:0006355">
    <property type="term" value="P:regulation of DNA-templated transcription"/>
    <property type="evidence" value="ECO:0007669"/>
    <property type="project" value="UniProtKB-UniRule"/>
</dbReference>
<feature type="DNA-binding region" description="H-T-H motif" evidence="6">
    <location>
        <begin position="21"/>
        <end position="40"/>
    </location>
</feature>
<dbReference type="Pfam" id="PF03099">
    <property type="entry name" value="BPL_LplA_LipB"/>
    <property type="match status" value="1"/>
</dbReference>
<dbReference type="Pfam" id="PF08279">
    <property type="entry name" value="HTH_11"/>
    <property type="match status" value="1"/>
</dbReference>
<evidence type="ECO:0000256" key="6">
    <source>
        <dbReference type="HAMAP-Rule" id="MF_00978"/>
    </source>
</evidence>
<comment type="similarity">
    <text evidence="6">Belongs to the biotin--protein ligase family.</text>
</comment>
<dbReference type="PANTHER" id="PTHR12835:SF5">
    <property type="entry name" value="BIOTIN--PROTEIN LIGASE"/>
    <property type="match status" value="1"/>
</dbReference>
<keyword evidence="6" id="KW-0678">Repressor</keyword>
<comment type="catalytic activity">
    <reaction evidence="5 6">
        <text>biotin + L-lysyl-[protein] + ATP = N(6)-biotinyl-L-lysyl-[protein] + AMP + diphosphate + H(+)</text>
        <dbReference type="Rhea" id="RHEA:11756"/>
        <dbReference type="Rhea" id="RHEA-COMP:9752"/>
        <dbReference type="Rhea" id="RHEA-COMP:10505"/>
        <dbReference type="ChEBI" id="CHEBI:15378"/>
        <dbReference type="ChEBI" id="CHEBI:29969"/>
        <dbReference type="ChEBI" id="CHEBI:30616"/>
        <dbReference type="ChEBI" id="CHEBI:33019"/>
        <dbReference type="ChEBI" id="CHEBI:57586"/>
        <dbReference type="ChEBI" id="CHEBI:83144"/>
        <dbReference type="ChEBI" id="CHEBI:456215"/>
        <dbReference type="EC" id="6.3.4.15"/>
    </reaction>
</comment>
<dbReference type="STRING" id="349064.SAMN05660429_03062"/>
<evidence type="ECO:0000256" key="4">
    <source>
        <dbReference type="ARBA" id="ARBA00023267"/>
    </source>
</evidence>
<dbReference type="EMBL" id="FOHK01000024">
    <property type="protein sequence ID" value="SET92070.1"/>
    <property type="molecule type" value="Genomic_DNA"/>
</dbReference>
<keyword evidence="6" id="KW-0804">Transcription</keyword>
<dbReference type="NCBIfam" id="TIGR00121">
    <property type="entry name" value="birA_ligase"/>
    <property type="match status" value="1"/>
</dbReference>
<dbReference type="InterPro" id="IPR045864">
    <property type="entry name" value="aa-tRNA-synth_II/BPL/LPL"/>
</dbReference>
<accession>A0A1I0I639</accession>
<evidence type="ECO:0000256" key="3">
    <source>
        <dbReference type="ARBA" id="ARBA00022840"/>
    </source>
</evidence>
<keyword evidence="1 6" id="KW-0436">Ligase</keyword>
<dbReference type="InterPro" id="IPR004143">
    <property type="entry name" value="BPL_LPL_catalytic"/>
</dbReference>
<protein>
    <recommendedName>
        <fullName evidence="6">Bifunctional ligase/repressor BirA</fullName>
    </recommendedName>
    <alternativeName>
        <fullName evidence="6">Biotin operon repressor</fullName>
    </alternativeName>
    <alternativeName>
        <fullName evidence="6">Biotin--[acetyl-CoA-carboxylase] ligase</fullName>
        <ecNumber evidence="6">6.3.4.15</ecNumber>
    </alternativeName>
    <alternativeName>
        <fullName evidence="6">Biotin--protein ligase</fullName>
    </alternativeName>
    <alternativeName>
        <fullName evidence="6">Biotin-[acetyl-CoA carboxylase] synthetase</fullName>
    </alternativeName>
</protein>
<evidence type="ECO:0000256" key="5">
    <source>
        <dbReference type="ARBA" id="ARBA00047846"/>
    </source>
</evidence>
<dbReference type="SUPFAM" id="SSF50037">
    <property type="entry name" value="C-terminal domain of transcriptional repressors"/>
    <property type="match status" value="1"/>
</dbReference>
<dbReference type="Pfam" id="PF02237">
    <property type="entry name" value="BPL_C"/>
    <property type="match status" value="1"/>
</dbReference>
<dbReference type="AlphaFoldDB" id="A0A1I0I639"/>
<keyword evidence="6" id="KW-0805">Transcription regulation</keyword>
<dbReference type="OrthoDB" id="9807064at2"/>
<gene>
    <name evidence="6" type="primary">birA</name>
    <name evidence="8" type="ORF">SAMN05660429_03062</name>
</gene>
<keyword evidence="4 6" id="KW-0092">Biotin</keyword>
<dbReference type="SUPFAM" id="SSF55681">
    <property type="entry name" value="Class II aaRS and biotin synthetases"/>
    <property type="match status" value="1"/>
</dbReference>
<dbReference type="NCBIfam" id="NF008847">
    <property type="entry name" value="PRK11886.1-2"/>
    <property type="match status" value="1"/>
</dbReference>
<dbReference type="RefSeq" id="WP_093332479.1">
    <property type="nucleotide sequence ID" value="NZ_AP027363.1"/>
</dbReference>
<feature type="domain" description="BPL/LPL catalytic" evidence="7">
    <location>
        <begin position="76"/>
        <end position="259"/>
    </location>
</feature>
<proteinExistence type="inferred from homology"/>
<dbReference type="SUPFAM" id="SSF46785">
    <property type="entry name" value="Winged helix' DNA-binding domain"/>
    <property type="match status" value="1"/>
</dbReference>
<evidence type="ECO:0000256" key="1">
    <source>
        <dbReference type="ARBA" id="ARBA00022598"/>
    </source>
</evidence>
<dbReference type="CDD" id="cd16442">
    <property type="entry name" value="BPL"/>
    <property type="match status" value="1"/>
</dbReference>
<dbReference type="PANTHER" id="PTHR12835">
    <property type="entry name" value="BIOTIN PROTEIN LIGASE"/>
    <property type="match status" value="1"/>
</dbReference>
<dbReference type="InterPro" id="IPR036388">
    <property type="entry name" value="WH-like_DNA-bd_sf"/>
</dbReference>
<dbReference type="Proteomes" id="UP000199308">
    <property type="component" value="Unassembled WGS sequence"/>
</dbReference>
<dbReference type="InterPro" id="IPR003142">
    <property type="entry name" value="BPL_C"/>
</dbReference>
<organism evidence="8 9">
    <name type="scientific">Thalassotalea agarivorans</name>
    <name type="common">Thalassomonas agarivorans</name>
    <dbReference type="NCBI Taxonomy" id="349064"/>
    <lineage>
        <taxon>Bacteria</taxon>
        <taxon>Pseudomonadati</taxon>
        <taxon>Pseudomonadota</taxon>
        <taxon>Gammaproteobacteria</taxon>
        <taxon>Alteromonadales</taxon>
        <taxon>Colwelliaceae</taxon>
        <taxon>Thalassotalea</taxon>
    </lineage>
</organism>
<dbReference type="GO" id="GO:0004077">
    <property type="term" value="F:biotin--[biotin carboxyl-carrier protein] ligase activity"/>
    <property type="evidence" value="ECO:0007669"/>
    <property type="project" value="UniProtKB-UniRule"/>
</dbReference>